<dbReference type="GO" id="GO:0005737">
    <property type="term" value="C:cytoplasm"/>
    <property type="evidence" value="ECO:0007669"/>
    <property type="project" value="TreeGrafter"/>
</dbReference>
<name>A0A2D0IMH8_XENBU</name>
<dbReference type="InterPro" id="IPR023401">
    <property type="entry name" value="ODC_N"/>
</dbReference>
<dbReference type="InterPro" id="IPR003462">
    <property type="entry name" value="ODC_Mu_crystall"/>
</dbReference>
<dbReference type="AlphaFoldDB" id="A0A2D0IMH8"/>
<dbReference type="PANTHER" id="PTHR13812">
    <property type="entry name" value="KETIMINE REDUCTASE MU-CRYSTALLIN"/>
    <property type="match status" value="1"/>
</dbReference>
<dbReference type="InterPro" id="IPR036291">
    <property type="entry name" value="NAD(P)-bd_dom_sf"/>
</dbReference>
<sequence>MSILNIGAFGWPLLPELTDLKPLISYFKESFSNGRAEAARVPARSMIIKQSPFSAFGAMPAYCPNSNLFITKVATLVVNGEKKGNSVNAIVNVFDGTTGKPLALLDGAQLTNLKCAAVSAMVTDICASDDANKMALIGCGTQAWQQVLAVMAVRPIRQIRLYGRTSSNTLAFAKKIEEKFGSNIEVLMPASVTDTVSNTDIICTATTSRSPLFSNVELTDHVHVNCMGAHTCDSREVPNTLLQSAHVIVEDLDTAVAEAGELHRDALTLTKMLTFDRNKLKNTATVFSSVGHGYLDLLATAYLLQQSQNP</sequence>
<dbReference type="PANTHER" id="PTHR13812:SF19">
    <property type="entry name" value="KETIMINE REDUCTASE MU-CRYSTALLIN"/>
    <property type="match status" value="1"/>
</dbReference>
<evidence type="ECO:0000313" key="1">
    <source>
        <dbReference type="EMBL" id="PHM23038.1"/>
    </source>
</evidence>
<dbReference type="EMBL" id="NIBS01000045">
    <property type="protein sequence ID" value="PHM23038.1"/>
    <property type="molecule type" value="Genomic_DNA"/>
</dbReference>
<proteinExistence type="predicted"/>
<evidence type="ECO:0000313" key="2">
    <source>
        <dbReference type="Proteomes" id="UP000225833"/>
    </source>
</evidence>
<protein>
    <submittedName>
        <fullName evidence="1">Ornithine cyclodeaminase</fullName>
    </submittedName>
</protein>
<organism evidence="1 2">
    <name type="scientific">Xenorhabdus budapestensis</name>
    <dbReference type="NCBI Taxonomy" id="290110"/>
    <lineage>
        <taxon>Bacteria</taxon>
        <taxon>Pseudomonadati</taxon>
        <taxon>Pseudomonadota</taxon>
        <taxon>Gammaproteobacteria</taxon>
        <taxon>Enterobacterales</taxon>
        <taxon>Morganellaceae</taxon>
        <taxon>Xenorhabdus</taxon>
    </lineage>
</organism>
<comment type="caution">
    <text evidence="1">The sequence shown here is derived from an EMBL/GenBank/DDBJ whole genome shotgun (WGS) entry which is preliminary data.</text>
</comment>
<dbReference type="RefSeq" id="WP_169923110.1">
    <property type="nucleotide sequence ID" value="NZ_CAWNNJ010000114.1"/>
</dbReference>
<dbReference type="Proteomes" id="UP000225833">
    <property type="component" value="Unassembled WGS sequence"/>
</dbReference>
<gene>
    <name evidence="1" type="ORF">Xbud_03666</name>
</gene>
<accession>A0A2D0IMH8</accession>
<reference evidence="1 2" key="1">
    <citation type="journal article" date="2017" name="Nat. Microbiol.">
        <title>Natural product diversity associated with the nematode symbionts Photorhabdus and Xenorhabdus.</title>
        <authorList>
            <person name="Tobias N.J."/>
            <person name="Wolff H."/>
            <person name="Djahanschiri B."/>
            <person name="Grundmann F."/>
            <person name="Kronenwerth M."/>
            <person name="Shi Y.M."/>
            <person name="Simonyi S."/>
            <person name="Grun P."/>
            <person name="Shapiro-Ilan D."/>
            <person name="Pidot S.J."/>
            <person name="Stinear T.P."/>
            <person name="Ebersberger I."/>
            <person name="Bode H.B."/>
        </authorList>
    </citation>
    <scope>NUCLEOTIDE SEQUENCE [LARGE SCALE GENOMIC DNA]</scope>
    <source>
        <strain evidence="1 2">DSM 16342</strain>
    </source>
</reference>
<dbReference type="Pfam" id="PF02423">
    <property type="entry name" value="OCD_Mu_crystall"/>
    <property type="match status" value="1"/>
</dbReference>
<dbReference type="PIRSF" id="PIRSF001439">
    <property type="entry name" value="CryM"/>
    <property type="match status" value="1"/>
</dbReference>
<dbReference type="Gene3D" id="3.30.1780.10">
    <property type="entry name" value="ornithine cyclodeaminase, domain 1"/>
    <property type="match status" value="1"/>
</dbReference>
<dbReference type="SUPFAM" id="SSF51735">
    <property type="entry name" value="NAD(P)-binding Rossmann-fold domains"/>
    <property type="match status" value="1"/>
</dbReference>
<dbReference type="Gene3D" id="3.40.50.720">
    <property type="entry name" value="NAD(P)-binding Rossmann-like Domain"/>
    <property type="match status" value="1"/>
</dbReference>